<dbReference type="PROSITE" id="PS50878">
    <property type="entry name" value="RT_POL"/>
    <property type="match status" value="1"/>
</dbReference>
<dbReference type="PANTHER" id="PTHR47027">
    <property type="entry name" value="REVERSE TRANSCRIPTASE DOMAIN-CONTAINING PROTEIN"/>
    <property type="match status" value="1"/>
</dbReference>
<proteinExistence type="predicted"/>
<dbReference type="Proteomes" id="UP001341840">
    <property type="component" value="Unassembled WGS sequence"/>
</dbReference>
<keyword evidence="3" id="KW-1185">Reference proteome</keyword>
<dbReference type="Gene3D" id="3.30.70.270">
    <property type="match status" value="1"/>
</dbReference>
<name>A0ABU6VS36_9FABA</name>
<dbReference type="InterPro" id="IPR043502">
    <property type="entry name" value="DNA/RNA_pol_sf"/>
</dbReference>
<feature type="domain" description="Reverse transcriptase" evidence="1">
    <location>
        <begin position="1"/>
        <end position="169"/>
    </location>
</feature>
<evidence type="ECO:0000313" key="3">
    <source>
        <dbReference type="Proteomes" id="UP001341840"/>
    </source>
</evidence>
<organism evidence="2 3">
    <name type="scientific">Stylosanthes scabra</name>
    <dbReference type="NCBI Taxonomy" id="79078"/>
    <lineage>
        <taxon>Eukaryota</taxon>
        <taxon>Viridiplantae</taxon>
        <taxon>Streptophyta</taxon>
        <taxon>Embryophyta</taxon>
        <taxon>Tracheophyta</taxon>
        <taxon>Spermatophyta</taxon>
        <taxon>Magnoliopsida</taxon>
        <taxon>eudicotyledons</taxon>
        <taxon>Gunneridae</taxon>
        <taxon>Pentapetalae</taxon>
        <taxon>rosids</taxon>
        <taxon>fabids</taxon>
        <taxon>Fabales</taxon>
        <taxon>Fabaceae</taxon>
        <taxon>Papilionoideae</taxon>
        <taxon>50 kb inversion clade</taxon>
        <taxon>dalbergioids sensu lato</taxon>
        <taxon>Dalbergieae</taxon>
        <taxon>Pterocarpus clade</taxon>
        <taxon>Stylosanthes</taxon>
    </lineage>
</organism>
<dbReference type="PANTHER" id="PTHR47027:SF20">
    <property type="entry name" value="REVERSE TRANSCRIPTASE-LIKE PROTEIN WITH RNA-DIRECTED DNA POLYMERASE DOMAIN"/>
    <property type="match status" value="1"/>
</dbReference>
<evidence type="ECO:0000259" key="1">
    <source>
        <dbReference type="PROSITE" id="PS50878"/>
    </source>
</evidence>
<sequence length="189" mass="22031">MVFIDLEKAYDRVPREVLWKVLEKKRVMIAYIRAIKDMYDGATTSVKTQGGVTEEFPIGIGLHQGSSLSPYLFTLVLEVLTEHIQESVPWCMLFADDIVLMRESREDLNKKLDLWKEALEVYGLHISRSKTEYMECKFDRQRENSNIEVKIGDNILRKVRSFKYLGCIIQDNGEIEEDVNHRIQAGWSK</sequence>
<dbReference type="InterPro" id="IPR000477">
    <property type="entry name" value="RT_dom"/>
</dbReference>
<dbReference type="CDD" id="cd01650">
    <property type="entry name" value="RT_nLTR_like"/>
    <property type="match status" value="1"/>
</dbReference>
<protein>
    <recommendedName>
        <fullName evidence="1">Reverse transcriptase domain-containing protein</fullName>
    </recommendedName>
</protein>
<evidence type="ECO:0000313" key="2">
    <source>
        <dbReference type="EMBL" id="MED6176445.1"/>
    </source>
</evidence>
<dbReference type="InterPro" id="IPR043128">
    <property type="entry name" value="Rev_trsase/Diguanyl_cyclase"/>
</dbReference>
<gene>
    <name evidence="2" type="ORF">PIB30_117090</name>
</gene>
<accession>A0ABU6VS36</accession>
<dbReference type="Pfam" id="PF00078">
    <property type="entry name" value="RVT_1"/>
    <property type="match status" value="1"/>
</dbReference>
<dbReference type="SUPFAM" id="SSF56672">
    <property type="entry name" value="DNA/RNA polymerases"/>
    <property type="match status" value="1"/>
</dbReference>
<reference evidence="2 3" key="1">
    <citation type="journal article" date="2023" name="Plants (Basel)">
        <title>Bridging the Gap: Combining Genomics and Transcriptomics Approaches to Understand Stylosanthes scabra, an Orphan Legume from the Brazilian Caatinga.</title>
        <authorList>
            <person name="Ferreira-Neto J.R.C."/>
            <person name="da Silva M.D."/>
            <person name="Binneck E."/>
            <person name="de Melo N.F."/>
            <person name="da Silva R.H."/>
            <person name="de Melo A.L.T.M."/>
            <person name="Pandolfi V."/>
            <person name="Bustamante F.O."/>
            <person name="Brasileiro-Vidal A.C."/>
            <person name="Benko-Iseppon A.M."/>
        </authorList>
    </citation>
    <scope>NUCLEOTIDE SEQUENCE [LARGE SCALE GENOMIC DNA]</scope>
    <source>
        <tissue evidence="2">Leaves</tissue>
    </source>
</reference>
<comment type="caution">
    <text evidence="2">The sequence shown here is derived from an EMBL/GenBank/DDBJ whole genome shotgun (WGS) entry which is preliminary data.</text>
</comment>
<dbReference type="EMBL" id="JASCZI010152629">
    <property type="protein sequence ID" value="MED6176445.1"/>
    <property type="molecule type" value="Genomic_DNA"/>
</dbReference>